<comment type="similarity">
    <text evidence="1">Belongs to the UPF0065 (bug) family.</text>
</comment>
<feature type="chain" id="PRO_5030954089" evidence="2">
    <location>
        <begin position="29"/>
        <end position="329"/>
    </location>
</feature>
<sequence>MSMALSTRCLHALLAVLLSAGAVPPASAQEYPSRPVRLIVPFPAGGPVDAHARAVQRALAADLGQPVLVENRGGASGTRGAALVARAPADGYTLLVGNATTLAMTPGMRSSMPYHPVEDFTPVIQTVMVDYVLVVSPGVPVRSVGELISHARARPGALSYGSAGIGSAQHLAAELFQAQTGITMAHVPYKGAGALASDLVAGHVHVAFADQATMMPQVRAGRLRVLAVGGARRSPAYPDLPTVAEAGKLPGYEAAAWQGIVGPAGLPSPIVKRLNDAFRRVQADPQVRQRLQAAGLTPVGGSPDEFGTYIRSEIAKWTKVARDIGATVD</sequence>
<accession>A0A7X6DDZ7</accession>
<dbReference type="InterPro" id="IPR005064">
    <property type="entry name" value="BUG"/>
</dbReference>
<dbReference type="PANTHER" id="PTHR42928">
    <property type="entry name" value="TRICARBOXYLATE-BINDING PROTEIN"/>
    <property type="match status" value="1"/>
</dbReference>
<dbReference type="AlphaFoldDB" id="A0A7X6DDZ7"/>
<dbReference type="CDD" id="cd13578">
    <property type="entry name" value="PBP2_Bug27"/>
    <property type="match status" value="1"/>
</dbReference>
<dbReference type="SUPFAM" id="SSF53850">
    <property type="entry name" value="Periplasmic binding protein-like II"/>
    <property type="match status" value="1"/>
</dbReference>
<dbReference type="Pfam" id="PF03401">
    <property type="entry name" value="TctC"/>
    <property type="match status" value="1"/>
</dbReference>
<keyword evidence="4" id="KW-1185">Reference proteome</keyword>
<dbReference type="PIRSF" id="PIRSF017082">
    <property type="entry name" value="YflP"/>
    <property type="match status" value="1"/>
</dbReference>
<evidence type="ECO:0000256" key="1">
    <source>
        <dbReference type="ARBA" id="ARBA00006987"/>
    </source>
</evidence>
<gene>
    <name evidence="3" type="ORF">RAMLITH_06310</name>
</gene>
<proteinExistence type="inferred from homology"/>
<reference evidence="3 4" key="1">
    <citation type="journal article" date="2020" name="Nature">
        <title>Bacterial chemolithoautotrophy via manganese oxidation.</title>
        <authorList>
            <person name="Yu H."/>
            <person name="Leadbetter J.R."/>
        </authorList>
    </citation>
    <scope>NUCLEOTIDE SEQUENCE [LARGE SCALE GENOMIC DNA]</scope>
    <source>
        <strain evidence="3 4">RBP-1</strain>
    </source>
</reference>
<dbReference type="Proteomes" id="UP000521868">
    <property type="component" value="Unassembled WGS sequence"/>
</dbReference>
<name>A0A7X6DDZ7_9BURK</name>
<evidence type="ECO:0000256" key="2">
    <source>
        <dbReference type="SAM" id="SignalP"/>
    </source>
</evidence>
<dbReference type="Gene3D" id="3.40.190.150">
    <property type="entry name" value="Bordetella uptake gene, domain 1"/>
    <property type="match status" value="1"/>
</dbReference>
<comment type="caution">
    <text evidence="3">The sequence shown here is derived from an EMBL/GenBank/DDBJ whole genome shotgun (WGS) entry which is preliminary data.</text>
</comment>
<evidence type="ECO:0000313" key="3">
    <source>
        <dbReference type="EMBL" id="NKE65429.1"/>
    </source>
</evidence>
<organism evidence="3 4">
    <name type="scientific">Ramlibacter lithotrophicus</name>
    <dbReference type="NCBI Taxonomy" id="2606681"/>
    <lineage>
        <taxon>Bacteria</taxon>
        <taxon>Pseudomonadati</taxon>
        <taxon>Pseudomonadota</taxon>
        <taxon>Betaproteobacteria</taxon>
        <taxon>Burkholderiales</taxon>
        <taxon>Comamonadaceae</taxon>
        <taxon>Ramlibacter</taxon>
    </lineage>
</organism>
<dbReference type="EMBL" id="VTOX01000002">
    <property type="protein sequence ID" value="NKE65429.1"/>
    <property type="molecule type" value="Genomic_DNA"/>
</dbReference>
<dbReference type="InterPro" id="IPR042100">
    <property type="entry name" value="Bug_dom1"/>
</dbReference>
<evidence type="ECO:0000313" key="4">
    <source>
        <dbReference type="Proteomes" id="UP000521868"/>
    </source>
</evidence>
<keyword evidence="2" id="KW-0732">Signal</keyword>
<feature type="signal peptide" evidence="2">
    <location>
        <begin position="1"/>
        <end position="28"/>
    </location>
</feature>
<protein>
    <submittedName>
        <fullName evidence="3">Tripartite tricarboxylate transporter substrate binding protein</fullName>
    </submittedName>
</protein>
<dbReference type="PANTHER" id="PTHR42928:SF5">
    <property type="entry name" value="BLR1237 PROTEIN"/>
    <property type="match status" value="1"/>
</dbReference>
<dbReference type="Gene3D" id="3.40.190.10">
    <property type="entry name" value="Periplasmic binding protein-like II"/>
    <property type="match status" value="1"/>
</dbReference>